<evidence type="ECO:0000313" key="1">
    <source>
        <dbReference type="EMBL" id="SVD58154.1"/>
    </source>
</evidence>
<protein>
    <submittedName>
        <fullName evidence="1">Uncharacterized protein</fullName>
    </submittedName>
</protein>
<reference evidence="1" key="1">
    <citation type="submission" date="2018-05" db="EMBL/GenBank/DDBJ databases">
        <authorList>
            <person name="Lanie J.A."/>
            <person name="Ng W.-L."/>
            <person name="Kazmierczak K.M."/>
            <person name="Andrzejewski T.M."/>
            <person name="Davidsen T.M."/>
            <person name="Wayne K.J."/>
            <person name="Tettelin H."/>
            <person name="Glass J.I."/>
            <person name="Rusch D."/>
            <person name="Podicherti R."/>
            <person name="Tsui H.-C.T."/>
            <person name="Winkler M.E."/>
        </authorList>
    </citation>
    <scope>NUCLEOTIDE SEQUENCE</scope>
</reference>
<name>A0A382WHR0_9ZZZZ</name>
<gene>
    <name evidence="1" type="ORF">METZ01_LOCUS411008</name>
</gene>
<organism evidence="1">
    <name type="scientific">marine metagenome</name>
    <dbReference type="NCBI Taxonomy" id="408172"/>
    <lineage>
        <taxon>unclassified sequences</taxon>
        <taxon>metagenomes</taxon>
        <taxon>ecological metagenomes</taxon>
    </lineage>
</organism>
<dbReference type="AlphaFoldDB" id="A0A382WHR0"/>
<proteinExistence type="predicted"/>
<sequence length="140" mass="16884">MDKGDFKSWEDAVKFYKEEYKDLPLEEFMDRMTMRWEDGEFEDIQAFLKEVEEEIKLYSNPPEKKSVDLGGRPKGRTKRTIDRYIKVFHLFEILKKKYSSKTKAELYELLATKDYDGKTYSRKTIRNIIEDKKYNLIPSQ</sequence>
<dbReference type="EMBL" id="UINC01159842">
    <property type="protein sequence ID" value="SVD58154.1"/>
    <property type="molecule type" value="Genomic_DNA"/>
</dbReference>
<accession>A0A382WHR0</accession>